<gene>
    <name evidence="4" type="ORF">GGR13_001959</name>
</gene>
<organism evidence="4 5">
    <name type="scientific">Brevundimonas variabilis</name>
    <dbReference type="NCBI Taxonomy" id="74312"/>
    <lineage>
        <taxon>Bacteria</taxon>
        <taxon>Pseudomonadati</taxon>
        <taxon>Pseudomonadota</taxon>
        <taxon>Alphaproteobacteria</taxon>
        <taxon>Caulobacterales</taxon>
        <taxon>Caulobacteraceae</taxon>
        <taxon>Brevundimonas</taxon>
    </lineage>
</organism>
<dbReference type="Gene3D" id="3.30.1950.10">
    <property type="entry name" value="wza like domain"/>
    <property type="match status" value="1"/>
</dbReference>
<dbReference type="Proteomes" id="UP000545037">
    <property type="component" value="Unassembled WGS sequence"/>
</dbReference>
<evidence type="ECO:0000259" key="2">
    <source>
        <dbReference type="Pfam" id="PF02563"/>
    </source>
</evidence>
<dbReference type="Pfam" id="PF02563">
    <property type="entry name" value="Poly_export"/>
    <property type="match status" value="1"/>
</dbReference>
<keyword evidence="5" id="KW-1185">Reference proteome</keyword>
<dbReference type="Pfam" id="PF10531">
    <property type="entry name" value="SLBB"/>
    <property type="match status" value="1"/>
</dbReference>
<protein>
    <submittedName>
        <fullName evidence="4">Polysaccharide export outer membrane protein</fullName>
    </submittedName>
</protein>
<evidence type="ECO:0000313" key="5">
    <source>
        <dbReference type="Proteomes" id="UP000545037"/>
    </source>
</evidence>
<comment type="caution">
    <text evidence="4">The sequence shown here is derived from an EMBL/GenBank/DDBJ whole genome shotgun (WGS) entry which is preliminary data.</text>
</comment>
<accession>A0A7W9CIM2</accession>
<dbReference type="Gene3D" id="3.10.560.10">
    <property type="entry name" value="Outer membrane lipoprotein wza domain like"/>
    <property type="match status" value="1"/>
</dbReference>
<dbReference type="EMBL" id="JACHOR010000003">
    <property type="protein sequence ID" value="MBB5746355.1"/>
    <property type="molecule type" value="Genomic_DNA"/>
</dbReference>
<proteinExistence type="predicted"/>
<dbReference type="GO" id="GO:0015159">
    <property type="term" value="F:polysaccharide transmembrane transporter activity"/>
    <property type="evidence" value="ECO:0007669"/>
    <property type="project" value="InterPro"/>
</dbReference>
<sequence length="188" mass="19863">MITRRKTLLGLGLLVGGCASVPLGGAGEDTAEDRVLDDYRLGAGDKVRVTVFGEPSLTGEFQVSSAGKLSLPLVGDLQASDLTVAEFQRSVEVSLRNGYLLDPRVSAEVLTYRPFFILGEVGSPGTYPYAAGLTVLNAVATAGGFTYRANTGRVFIRRAGGSAEESFALTSRTRVAPGDTIRIGERLF</sequence>
<dbReference type="InterPro" id="IPR049712">
    <property type="entry name" value="Poly_export"/>
</dbReference>
<dbReference type="PROSITE" id="PS51257">
    <property type="entry name" value="PROKAR_LIPOPROTEIN"/>
    <property type="match status" value="1"/>
</dbReference>
<name>A0A7W9CIM2_9CAUL</name>
<feature type="domain" description="Polysaccharide export protein N-terminal" evidence="2">
    <location>
        <begin position="37"/>
        <end position="109"/>
    </location>
</feature>
<dbReference type="InterPro" id="IPR003715">
    <property type="entry name" value="Poly_export_N"/>
</dbReference>
<evidence type="ECO:0000256" key="1">
    <source>
        <dbReference type="ARBA" id="ARBA00022729"/>
    </source>
</evidence>
<feature type="domain" description="Soluble ligand binding" evidence="3">
    <location>
        <begin position="115"/>
        <end position="162"/>
    </location>
</feature>
<keyword evidence="1" id="KW-0732">Signal</keyword>
<dbReference type="PANTHER" id="PTHR33619">
    <property type="entry name" value="POLYSACCHARIDE EXPORT PROTEIN GFCE-RELATED"/>
    <property type="match status" value="1"/>
</dbReference>
<reference evidence="4 5" key="1">
    <citation type="submission" date="2020-08" db="EMBL/GenBank/DDBJ databases">
        <title>Genomic Encyclopedia of Type Strains, Phase IV (KMG-IV): sequencing the most valuable type-strain genomes for metagenomic binning, comparative biology and taxonomic classification.</title>
        <authorList>
            <person name="Goeker M."/>
        </authorList>
    </citation>
    <scope>NUCLEOTIDE SEQUENCE [LARGE SCALE GENOMIC DNA]</scope>
    <source>
        <strain evidence="4 5">DSM 4737</strain>
    </source>
</reference>
<dbReference type="PANTHER" id="PTHR33619:SF3">
    <property type="entry name" value="POLYSACCHARIDE EXPORT PROTEIN GFCE-RELATED"/>
    <property type="match status" value="1"/>
</dbReference>
<dbReference type="InterPro" id="IPR019554">
    <property type="entry name" value="Soluble_ligand-bd"/>
</dbReference>
<dbReference type="AlphaFoldDB" id="A0A7W9CIM2"/>
<evidence type="ECO:0000313" key="4">
    <source>
        <dbReference type="EMBL" id="MBB5746355.1"/>
    </source>
</evidence>
<dbReference type="RefSeq" id="WP_183213333.1">
    <property type="nucleotide sequence ID" value="NZ_JACHOR010000003.1"/>
</dbReference>
<evidence type="ECO:0000259" key="3">
    <source>
        <dbReference type="Pfam" id="PF10531"/>
    </source>
</evidence>